<feature type="transmembrane region" description="Helical" evidence="1">
    <location>
        <begin position="20"/>
        <end position="40"/>
    </location>
</feature>
<keyword evidence="1" id="KW-0812">Transmembrane</keyword>
<protein>
    <submittedName>
        <fullName evidence="2">Uncharacterized protein</fullName>
    </submittedName>
</protein>
<accession>A9D2T2</accession>
<dbReference type="RefSeq" id="WP_007198711.1">
    <property type="nucleotide sequence ID" value="NZ_CM002917.1"/>
</dbReference>
<gene>
    <name evidence="2" type="ORF">HPDFL43_14762</name>
</gene>
<organism evidence="2 3">
    <name type="scientific">Hoeflea phototrophica (strain DSM 17068 / NCIMB 14078 / DFL-43)</name>
    <dbReference type="NCBI Taxonomy" id="411684"/>
    <lineage>
        <taxon>Bacteria</taxon>
        <taxon>Pseudomonadati</taxon>
        <taxon>Pseudomonadota</taxon>
        <taxon>Alphaproteobacteria</taxon>
        <taxon>Hyphomicrobiales</taxon>
        <taxon>Rhizobiaceae</taxon>
        <taxon>Hoeflea</taxon>
    </lineage>
</organism>
<keyword evidence="1" id="KW-0472">Membrane</keyword>
<evidence type="ECO:0000313" key="2">
    <source>
        <dbReference type="EMBL" id="EDQ34268.1"/>
    </source>
</evidence>
<evidence type="ECO:0000313" key="3">
    <source>
        <dbReference type="Proteomes" id="UP000004291"/>
    </source>
</evidence>
<dbReference type="EMBL" id="ABIA03000004">
    <property type="protein sequence ID" value="EDQ34268.1"/>
    <property type="molecule type" value="Genomic_DNA"/>
</dbReference>
<dbReference type="AlphaFoldDB" id="A9D2T2"/>
<sequence length="41" mass="4351">MDPTSFLSRLDANRPIPVPVILLIGSLVTGLALGVFALLFL</sequence>
<reference evidence="2 3" key="1">
    <citation type="submission" date="2007-10" db="EMBL/GenBank/DDBJ databases">
        <authorList>
            <person name="Wagner-Dobler I."/>
            <person name="Ferriera S."/>
            <person name="Johnson J."/>
            <person name="Kravitz S."/>
            <person name="Beeson K."/>
            <person name="Sutton G."/>
            <person name="Rogers Y.-H."/>
            <person name="Friedman R."/>
            <person name="Frazier M."/>
            <person name="Venter J.C."/>
        </authorList>
    </citation>
    <scope>NUCLEOTIDE SEQUENCE [LARGE SCALE GENOMIC DNA]</scope>
    <source>
        <strain evidence="2 3">DFL-43</strain>
    </source>
</reference>
<comment type="caution">
    <text evidence="2">The sequence shown here is derived from an EMBL/GenBank/DDBJ whole genome shotgun (WGS) entry which is preliminary data.</text>
</comment>
<keyword evidence="3" id="KW-1185">Reference proteome</keyword>
<name>A9D2T2_HOEPD</name>
<dbReference type="Proteomes" id="UP000004291">
    <property type="component" value="Chromosome"/>
</dbReference>
<keyword evidence="1" id="KW-1133">Transmembrane helix</keyword>
<evidence type="ECO:0000256" key="1">
    <source>
        <dbReference type="SAM" id="Phobius"/>
    </source>
</evidence>
<proteinExistence type="predicted"/>
<dbReference type="HOGENOM" id="CLU_3271168_0_0_5"/>
<reference evidence="2 3" key="2">
    <citation type="submission" date="2012-06" db="EMBL/GenBank/DDBJ databases">
        <authorList>
            <person name="Fiebig A."/>
        </authorList>
    </citation>
    <scope>NUCLEOTIDE SEQUENCE [LARGE SCALE GENOMIC DNA]</scope>
    <source>
        <strain evidence="2 3">DFL-43</strain>
    </source>
</reference>